<keyword evidence="1" id="KW-1133">Transmembrane helix</keyword>
<evidence type="ECO:0000313" key="2">
    <source>
        <dbReference type="EMBL" id="OWK43297.1"/>
    </source>
</evidence>
<dbReference type="PANTHER" id="PTHR36109">
    <property type="entry name" value="MEMBRANE PROTEIN-RELATED"/>
    <property type="match status" value="1"/>
</dbReference>
<accession>A0A225E4G3</accession>
<dbReference type="InterPro" id="IPR052948">
    <property type="entry name" value="Low_temp-induced_all0457"/>
</dbReference>
<keyword evidence="2" id="KW-0418">Kinase</keyword>
<dbReference type="AlphaFoldDB" id="A0A225E4G3"/>
<evidence type="ECO:0000313" key="3">
    <source>
        <dbReference type="Proteomes" id="UP000214646"/>
    </source>
</evidence>
<feature type="transmembrane region" description="Helical" evidence="1">
    <location>
        <begin position="96"/>
        <end position="125"/>
    </location>
</feature>
<reference evidence="3" key="1">
    <citation type="submission" date="2017-06" db="EMBL/GenBank/DDBJ databases">
        <title>Genome analysis of Fimbriiglobus ruber SP5, the first member of the order Planctomycetales with confirmed chitinolytic capability.</title>
        <authorList>
            <person name="Ravin N.V."/>
            <person name="Rakitin A.L."/>
            <person name="Ivanova A.A."/>
            <person name="Beletsky A.V."/>
            <person name="Kulichevskaya I.S."/>
            <person name="Mardanov A.V."/>
            <person name="Dedysh S.N."/>
        </authorList>
    </citation>
    <scope>NUCLEOTIDE SEQUENCE [LARGE SCALE GENOMIC DNA]</scope>
    <source>
        <strain evidence="3">SP5</strain>
    </source>
</reference>
<sequence length="173" mass="17610">MDSTSCVTTAGVFTTREAANRAIAELKAAGYRDDQIGLVAKDTGGSEEHEVTAYKYEIYDNEALAIGAASGVTGAVGGAVVAAGVLSGAIPVIGPILAIGTLGTVLLNTAVGAVSMGVVGALLGWGIPRDEASFYEDEVAAGKYLVTVECGYGDDARDLLERHGGYVHGKRAM</sequence>
<dbReference type="PANTHER" id="PTHR36109:SF2">
    <property type="entry name" value="MEMBRANE PROTEIN"/>
    <property type="match status" value="1"/>
</dbReference>
<proteinExistence type="predicted"/>
<protein>
    <submittedName>
        <fullName evidence="2">Signal Transduction Histidine Kinase (STHK), LytS</fullName>
    </submittedName>
</protein>
<evidence type="ECO:0000256" key="1">
    <source>
        <dbReference type="SAM" id="Phobius"/>
    </source>
</evidence>
<keyword evidence="1" id="KW-0472">Membrane</keyword>
<keyword evidence="3" id="KW-1185">Reference proteome</keyword>
<dbReference type="Proteomes" id="UP000214646">
    <property type="component" value="Unassembled WGS sequence"/>
</dbReference>
<keyword evidence="2" id="KW-0808">Transferase</keyword>
<keyword evidence="1" id="KW-0812">Transmembrane</keyword>
<dbReference type="RefSeq" id="WP_088254163.1">
    <property type="nucleotide sequence ID" value="NZ_NIDE01000004.1"/>
</dbReference>
<dbReference type="EMBL" id="NIDE01000004">
    <property type="protein sequence ID" value="OWK43297.1"/>
    <property type="molecule type" value="Genomic_DNA"/>
</dbReference>
<organism evidence="2 3">
    <name type="scientific">Fimbriiglobus ruber</name>
    <dbReference type="NCBI Taxonomy" id="1908690"/>
    <lineage>
        <taxon>Bacteria</taxon>
        <taxon>Pseudomonadati</taxon>
        <taxon>Planctomycetota</taxon>
        <taxon>Planctomycetia</taxon>
        <taxon>Gemmatales</taxon>
        <taxon>Gemmataceae</taxon>
        <taxon>Fimbriiglobus</taxon>
    </lineage>
</organism>
<dbReference type="GO" id="GO:0016301">
    <property type="term" value="F:kinase activity"/>
    <property type="evidence" value="ECO:0007669"/>
    <property type="project" value="UniProtKB-KW"/>
</dbReference>
<name>A0A225E4G3_9BACT</name>
<feature type="transmembrane region" description="Helical" evidence="1">
    <location>
        <begin position="64"/>
        <end position="90"/>
    </location>
</feature>
<dbReference type="OrthoDB" id="290207at2"/>
<gene>
    <name evidence="2" type="ORF">FRUB_02896</name>
</gene>
<comment type="caution">
    <text evidence="2">The sequence shown here is derived from an EMBL/GenBank/DDBJ whole genome shotgun (WGS) entry which is preliminary data.</text>
</comment>